<evidence type="ECO:0000313" key="1">
    <source>
        <dbReference type="EMBL" id="KAI3665712.1"/>
    </source>
</evidence>
<protein>
    <submittedName>
        <fullName evidence="1">Uncharacterized protein</fullName>
    </submittedName>
</protein>
<organism evidence="1 2">
    <name type="scientific">Arctium lappa</name>
    <name type="common">Greater burdock</name>
    <name type="synonym">Lappa major</name>
    <dbReference type="NCBI Taxonomy" id="4217"/>
    <lineage>
        <taxon>Eukaryota</taxon>
        <taxon>Viridiplantae</taxon>
        <taxon>Streptophyta</taxon>
        <taxon>Embryophyta</taxon>
        <taxon>Tracheophyta</taxon>
        <taxon>Spermatophyta</taxon>
        <taxon>Magnoliopsida</taxon>
        <taxon>eudicotyledons</taxon>
        <taxon>Gunneridae</taxon>
        <taxon>Pentapetalae</taxon>
        <taxon>asterids</taxon>
        <taxon>campanulids</taxon>
        <taxon>Asterales</taxon>
        <taxon>Asteraceae</taxon>
        <taxon>Carduoideae</taxon>
        <taxon>Cardueae</taxon>
        <taxon>Arctiinae</taxon>
        <taxon>Arctium</taxon>
    </lineage>
</organism>
<name>A0ACB8XG84_ARCLA</name>
<dbReference type="EMBL" id="CM042064">
    <property type="protein sequence ID" value="KAI3665712.1"/>
    <property type="molecule type" value="Genomic_DNA"/>
</dbReference>
<dbReference type="Proteomes" id="UP001055879">
    <property type="component" value="Linkage Group LG18"/>
</dbReference>
<gene>
    <name evidence="1" type="ORF">L6452_44342</name>
</gene>
<keyword evidence="2" id="KW-1185">Reference proteome</keyword>
<sequence length="301" mass="33317">MVHRSSPAPFLTKTYQLVDDPATDEMISWNESGGGFVVWKTADFAKDLLPNSFKHNNFSSFVRQLNTYGFHKTVADKWEFANEHFKRGRKDLLIEIHRRKTITPPKPKSDGPADSTSPPPSSSGDDLGSSSTSSHGSKNPSSVTPPPPTAEELENLSDENQKLKKEKQLLTSELEQAKKQCDDLMALLCRCVKVAPDQIDRILSGGGGGDVAVGEMATTVGHETNGDVVDDDDDDDVSDGDCFRLFGVLLKDGKKKRGRDEKNETFGAQMKEMKVQGDFSNQTPWMNRLYPATEQYNKVCN</sequence>
<reference evidence="1 2" key="2">
    <citation type="journal article" date="2022" name="Mol. Ecol. Resour.">
        <title>The genomes of chicory, endive, great burdock and yacon provide insights into Asteraceae paleo-polyploidization history and plant inulin production.</title>
        <authorList>
            <person name="Fan W."/>
            <person name="Wang S."/>
            <person name="Wang H."/>
            <person name="Wang A."/>
            <person name="Jiang F."/>
            <person name="Liu H."/>
            <person name="Zhao H."/>
            <person name="Xu D."/>
            <person name="Zhang Y."/>
        </authorList>
    </citation>
    <scope>NUCLEOTIDE SEQUENCE [LARGE SCALE GENOMIC DNA]</scope>
    <source>
        <strain evidence="2">cv. Niubang</strain>
    </source>
</reference>
<proteinExistence type="predicted"/>
<evidence type="ECO:0000313" key="2">
    <source>
        <dbReference type="Proteomes" id="UP001055879"/>
    </source>
</evidence>
<comment type="caution">
    <text evidence="1">The sequence shown here is derived from an EMBL/GenBank/DDBJ whole genome shotgun (WGS) entry which is preliminary data.</text>
</comment>
<accession>A0ACB8XG84</accession>
<reference evidence="2" key="1">
    <citation type="journal article" date="2022" name="Mol. Ecol. Resour.">
        <title>The genomes of chicory, endive, great burdock and yacon provide insights into Asteraceae palaeo-polyploidization history and plant inulin production.</title>
        <authorList>
            <person name="Fan W."/>
            <person name="Wang S."/>
            <person name="Wang H."/>
            <person name="Wang A."/>
            <person name="Jiang F."/>
            <person name="Liu H."/>
            <person name="Zhao H."/>
            <person name="Xu D."/>
            <person name="Zhang Y."/>
        </authorList>
    </citation>
    <scope>NUCLEOTIDE SEQUENCE [LARGE SCALE GENOMIC DNA]</scope>
    <source>
        <strain evidence="2">cv. Niubang</strain>
    </source>
</reference>